<dbReference type="Proteomes" id="UP000184386">
    <property type="component" value="Unassembled WGS sequence"/>
</dbReference>
<organism evidence="1 2">
    <name type="scientific">Anaerocolumna jejuensis DSM 15929</name>
    <dbReference type="NCBI Taxonomy" id="1121322"/>
    <lineage>
        <taxon>Bacteria</taxon>
        <taxon>Bacillati</taxon>
        <taxon>Bacillota</taxon>
        <taxon>Clostridia</taxon>
        <taxon>Lachnospirales</taxon>
        <taxon>Lachnospiraceae</taxon>
        <taxon>Anaerocolumna</taxon>
    </lineage>
</organism>
<proteinExistence type="predicted"/>
<name>A0A1M6MWJ9_9FIRM</name>
<protein>
    <submittedName>
        <fullName evidence="1">Uncharacterized protein</fullName>
    </submittedName>
</protein>
<evidence type="ECO:0000313" key="2">
    <source>
        <dbReference type="Proteomes" id="UP000184386"/>
    </source>
</evidence>
<dbReference type="RefSeq" id="WP_073273843.1">
    <property type="nucleotide sequence ID" value="NZ_FRAC01000007.1"/>
</dbReference>
<evidence type="ECO:0000313" key="1">
    <source>
        <dbReference type="EMBL" id="SHJ87868.1"/>
    </source>
</evidence>
<sequence length="199" mass="22972">MIFWKKRDVKISKTENESNTEYILDYGGHKDRELFPDSLLADVTENSGILVVLDTELLYTVNYTNKESKLLELKEELEKRKIPYREIVTQKEADVTVLGVKIQNKKKVNCYQLGLAVNTEQLKGLKLFEDYCVYAYLFDKETQPEILLELFENAGGNSEVLGGQAQIQLYIDHYLKRIKATENHGRDGIIEEKLAKYNG</sequence>
<reference evidence="1 2" key="1">
    <citation type="submission" date="2016-11" db="EMBL/GenBank/DDBJ databases">
        <authorList>
            <person name="Jaros S."/>
            <person name="Januszkiewicz K."/>
            <person name="Wedrychowicz H."/>
        </authorList>
    </citation>
    <scope>NUCLEOTIDE SEQUENCE [LARGE SCALE GENOMIC DNA]</scope>
    <source>
        <strain evidence="1 2">DSM 15929</strain>
    </source>
</reference>
<dbReference type="EMBL" id="FRAC01000007">
    <property type="protein sequence ID" value="SHJ87868.1"/>
    <property type="molecule type" value="Genomic_DNA"/>
</dbReference>
<gene>
    <name evidence="1" type="ORF">SAMN02745136_01209</name>
</gene>
<dbReference type="AlphaFoldDB" id="A0A1M6MWJ9"/>
<keyword evidence="2" id="KW-1185">Reference proteome</keyword>
<accession>A0A1M6MWJ9</accession>